<dbReference type="AlphaFoldDB" id="A0A212JK75"/>
<dbReference type="Pfam" id="PF11171">
    <property type="entry name" value="DUF2958"/>
    <property type="match status" value="1"/>
</dbReference>
<sequence length="105" mass="11851">MLNAPTAEELSSIPGLYQTEHVPAADKIIHMHFFLGSSDWFAVEYDGEDLFFGFAIINDDEDNAEWGYFSLSELAAINFLGFEIDRDVHWKPVRAGDVDVLRGLI</sequence>
<evidence type="ECO:0008006" key="2">
    <source>
        <dbReference type="Google" id="ProtNLM"/>
    </source>
</evidence>
<organism evidence="1">
    <name type="scientific">uncultured delta proteobacterium</name>
    <dbReference type="NCBI Taxonomy" id="34034"/>
    <lineage>
        <taxon>Bacteria</taxon>
        <taxon>Deltaproteobacteria</taxon>
        <taxon>environmental samples</taxon>
    </lineage>
</organism>
<dbReference type="InterPro" id="IPR021341">
    <property type="entry name" value="DUF2958"/>
</dbReference>
<reference evidence="1" key="1">
    <citation type="submission" date="2016-04" db="EMBL/GenBank/DDBJ databases">
        <authorList>
            <person name="Evans L.H."/>
            <person name="Alamgir A."/>
            <person name="Owens N."/>
            <person name="Weber N.D."/>
            <person name="Virtaneva K."/>
            <person name="Barbian K."/>
            <person name="Babar A."/>
            <person name="Rosenke K."/>
        </authorList>
    </citation>
    <scope>NUCLEOTIDE SEQUENCE</scope>
    <source>
        <strain evidence="1">86</strain>
    </source>
</reference>
<evidence type="ECO:0000313" key="1">
    <source>
        <dbReference type="EMBL" id="SBV99836.1"/>
    </source>
</evidence>
<proteinExistence type="predicted"/>
<name>A0A212JK75_9DELT</name>
<protein>
    <recommendedName>
        <fullName evidence="2">DUF2958 domain-containing protein</fullName>
    </recommendedName>
</protein>
<dbReference type="EMBL" id="FLUQ01000001">
    <property type="protein sequence ID" value="SBV99836.1"/>
    <property type="molecule type" value="Genomic_DNA"/>
</dbReference>
<accession>A0A212JK75</accession>
<gene>
    <name evidence="1" type="ORF">KL86DPRO_11676</name>
</gene>